<dbReference type="GO" id="GO:0004497">
    <property type="term" value="F:monooxygenase activity"/>
    <property type="evidence" value="ECO:0007669"/>
    <property type="project" value="UniProtKB-KW"/>
</dbReference>
<dbReference type="GO" id="GO:0071949">
    <property type="term" value="F:FAD binding"/>
    <property type="evidence" value="ECO:0007669"/>
    <property type="project" value="InterPro"/>
</dbReference>
<name>A0A4R4Y698_9PSEU</name>
<gene>
    <name evidence="4" type="ORF">E1288_36385</name>
</gene>
<dbReference type="Pfam" id="PF01494">
    <property type="entry name" value="FAD_binding_3"/>
    <property type="match status" value="1"/>
</dbReference>
<dbReference type="SUPFAM" id="SSF51905">
    <property type="entry name" value="FAD/NAD(P)-binding domain"/>
    <property type="match status" value="1"/>
</dbReference>
<sequence length="382" mass="41181">MVRSATVIGAGIGGLAAAVGLHRIGWRVAVVEQAAEIDAIGAGITLWPNALRALEALGFGERVRELGKPQESAGMRSSDGRWLSRLDGAEIERELGRPMLGVHRAQLHRMLLDELPAVCLHTGVHVTAVGRDGAVPGLDLPPADLVVGADGINSQVRARYWPDAPRPRYTGFAAWRAICERRDLTEIGVSWGRGREFGIVPLVDGRTYWYVAMPAPEGARNPDERAYLREQFASWHSPIPELIDGTPAEAVLRNDIRHLGGRLKSYATGNVALLGDAAHAMTPHLGQGGCQALEDAVVLVAACARFDDVAEALTHYDAERRPRTQQIARASYWAGRFGPFLANPVAVALRDTAARLAPSSAAIKTFMRVSGWTPPQIEGLDS</sequence>
<dbReference type="Gene3D" id="3.50.50.60">
    <property type="entry name" value="FAD/NAD(P)-binding domain"/>
    <property type="match status" value="1"/>
</dbReference>
<comment type="caution">
    <text evidence="4">The sequence shown here is derived from an EMBL/GenBank/DDBJ whole genome shotgun (WGS) entry which is preliminary data.</text>
</comment>
<keyword evidence="2" id="KW-0503">Monooxygenase</keyword>
<dbReference type="PANTHER" id="PTHR13789">
    <property type="entry name" value="MONOOXYGENASE"/>
    <property type="match status" value="1"/>
</dbReference>
<evidence type="ECO:0000256" key="1">
    <source>
        <dbReference type="ARBA" id="ARBA00023002"/>
    </source>
</evidence>
<keyword evidence="5" id="KW-1185">Reference proteome</keyword>
<dbReference type="PRINTS" id="PR00420">
    <property type="entry name" value="RNGMNOXGNASE"/>
</dbReference>
<evidence type="ECO:0000313" key="4">
    <source>
        <dbReference type="EMBL" id="TDD39796.1"/>
    </source>
</evidence>
<evidence type="ECO:0000313" key="5">
    <source>
        <dbReference type="Proteomes" id="UP000294947"/>
    </source>
</evidence>
<dbReference type="EMBL" id="SMKW01000074">
    <property type="protein sequence ID" value="TDD39796.1"/>
    <property type="molecule type" value="Genomic_DNA"/>
</dbReference>
<evidence type="ECO:0000259" key="3">
    <source>
        <dbReference type="Pfam" id="PF01494"/>
    </source>
</evidence>
<reference evidence="4 5" key="1">
    <citation type="submission" date="2019-03" db="EMBL/GenBank/DDBJ databases">
        <title>Draft genome sequences of novel Actinobacteria.</title>
        <authorList>
            <person name="Sahin N."/>
            <person name="Ay H."/>
            <person name="Saygin H."/>
        </authorList>
    </citation>
    <scope>NUCLEOTIDE SEQUENCE [LARGE SCALE GENOMIC DNA]</scope>
    <source>
        <strain evidence="4 5">7K502</strain>
    </source>
</reference>
<organism evidence="4 5">
    <name type="scientific">Saccharopolyspora elongata</name>
    <dbReference type="NCBI Taxonomy" id="2530387"/>
    <lineage>
        <taxon>Bacteria</taxon>
        <taxon>Bacillati</taxon>
        <taxon>Actinomycetota</taxon>
        <taxon>Actinomycetes</taxon>
        <taxon>Pseudonocardiales</taxon>
        <taxon>Pseudonocardiaceae</taxon>
        <taxon>Saccharopolyspora</taxon>
    </lineage>
</organism>
<accession>A0A4R4Y698</accession>
<dbReference type="InterPro" id="IPR036188">
    <property type="entry name" value="FAD/NAD-bd_sf"/>
</dbReference>
<proteinExistence type="predicted"/>
<protein>
    <submittedName>
        <fullName evidence="4">FAD-dependent oxidoreductase</fullName>
    </submittedName>
</protein>
<evidence type="ECO:0000256" key="2">
    <source>
        <dbReference type="ARBA" id="ARBA00023033"/>
    </source>
</evidence>
<dbReference type="InterPro" id="IPR002938">
    <property type="entry name" value="FAD-bd"/>
</dbReference>
<dbReference type="Proteomes" id="UP000294947">
    <property type="component" value="Unassembled WGS sequence"/>
</dbReference>
<dbReference type="PANTHER" id="PTHR13789:SF309">
    <property type="entry name" value="PUTATIVE (AFU_ORTHOLOGUE AFUA_6G14510)-RELATED"/>
    <property type="match status" value="1"/>
</dbReference>
<dbReference type="InterPro" id="IPR050493">
    <property type="entry name" value="FAD-dep_Monooxygenase_BioMet"/>
</dbReference>
<dbReference type="OrthoDB" id="4568714at2"/>
<keyword evidence="1" id="KW-0560">Oxidoreductase</keyword>
<feature type="domain" description="FAD-binding" evidence="3">
    <location>
        <begin position="6"/>
        <end position="330"/>
    </location>
</feature>
<dbReference type="AlphaFoldDB" id="A0A4R4Y698"/>